<gene>
    <name evidence="2" type="ORF">DLJ46_14305</name>
</gene>
<dbReference type="AlphaFoldDB" id="A0A317K3Q4"/>
<dbReference type="Pfam" id="PF13416">
    <property type="entry name" value="SBP_bac_8"/>
    <property type="match status" value="1"/>
</dbReference>
<organism evidence="2 3">
    <name type="scientific">Micromonospora globispora</name>
    <dbReference type="NCBI Taxonomy" id="1450148"/>
    <lineage>
        <taxon>Bacteria</taxon>
        <taxon>Bacillati</taxon>
        <taxon>Actinomycetota</taxon>
        <taxon>Actinomycetes</taxon>
        <taxon>Micromonosporales</taxon>
        <taxon>Micromonosporaceae</taxon>
        <taxon>Micromonospora</taxon>
    </lineage>
</organism>
<dbReference type="PANTHER" id="PTHR43649">
    <property type="entry name" value="ARABINOSE-BINDING PROTEIN-RELATED"/>
    <property type="match status" value="1"/>
</dbReference>
<dbReference type="EMBL" id="QGSV01000183">
    <property type="protein sequence ID" value="PWU47585.1"/>
    <property type="molecule type" value="Genomic_DNA"/>
</dbReference>
<name>A0A317K3Q4_9ACTN</name>
<feature type="signal peptide" evidence="1">
    <location>
        <begin position="1"/>
        <end position="20"/>
    </location>
</feature>
<dbReference type="OrthoDB" id="7918484at2"/>
<dbReference type="RefSeq" id="WP_109945155.1">
    <property type="nucleotide sequence ID" value="NZ_QGGF01000297.1"/>
</dbReference>
<dbReference type="PROSITE" id="PS51257">
    <property type="entry name" value="PROKAR_LIPOPROTEIN"/>
    <property type="match status" value="1"/>
</dbReference>
<keyword evidence="1" id="KW-0732">Signal</keyword>
<dbReference type="SUPFAM" id="SSF53850">
    <property type="entry name" value="Periplasmic binding protein-like II"/>
    <property type="match status" value="1"/>
</dbReference>
<dbReference type="Gene3D" id="3.40.190.10">
    <property type="entry name" value="Periplasmic binding protein-like II"/>
    <property type="match status" value="1"/>
</dbReference>
<dbReference type="InterPro" id="IPR006059">
    <property type="entry name" value="SBP"/>
</dbReference>
<protein>
    <submittedName>
        <fullName evidence="2">Sugar ABC transporter substrate-binding protein</fullName>
    </submittedName>
</protein>
<dbReference type="PANTHER" id="PTHR43649:SF12">
    <property type="entry name" value="DIACETYLCHITOBIOSE BINDING PROTEIN DASA"/>
    <property type="match status" value="1"/>
</dbReference>
<reference evidence="3" key="1">
    <citation type="submission" date="2018-05" db="EMBL/GenBank/DDBJ databases">
        <title>Micromonospora globispora sp. nov. and Micromonospora rugosa sp. nov., isolated from marine sediment.</title>
        <authorList>
            <person name="Carro L."/>
            <person name="Aysel V."/>
            <person name="Cetin D."/>
            <person name="Igual J.M."/>
            <person name="Klenk H.-P."/>
            <person name="Trujillo M.E."/>
            <person name="Sahin N."/>
        </authorList>
    </citation>
    <scope>NUCLEOTIDE SEQUENCE [LARGE SCALE GENOMIC DNA]</scope>
    <source>
        <strain evidence="3">S2904</strain>
    </source>
</reference>
<evidence type="ECO:0000313" key="3">
    <source>
        <dbReference type="Proteomes" id="UP000245683"/>
    </source>
</evidence>
<comment type="caution">
    <text evidence="2">The sequence shown here is derived from an EMBL/GenBank/DDBJ whole genome shotgun (WGS) entry which is preliminary data.</text>
</comment>
<sequence>MRRHAAILTAAGFAAALLTACSPGSSSDSGGAQQADEKKLTYVYFTDGPDEQATRNLIAEFEKQTGAKIDLQIVPFANLEQQLQARLSGDNAPDIARLSNIDPFRDDLLDLNAFEKSALDGQFIDGAKAYITGKDGGLLAVPSDLTMNGPMINVDQFKKANVALPDPKKPWTWTELIAAAKKVQQANKTQYAIAMDVSGHRFATMLSQYGTTYFTEDGQVALDKAKATAAVKQFADLNNSGAMPKDVWLQAGSKYKGANEVFLAQQVPVYISGNWQVSAFDKTAKFTWKAVPNPCQDRCGGFPGGKFMVSFKKSKHQKLAAQFIAWMNSAESQKKMCQQAAFLPTRKDLIASGIDFPTRGEDMNLFLADVKQTPADTYANVYNPAFSAAANAARDELAKVLAGKETPDAAVDAMRTAAQKALEVTK</sequence>
<dbReference type="Proteomes" id="UP000245683">
    <property type="component" value="Unassembled WGS sequence"/>
</dbReference>
<evidence type="ECO:0000256" key="1">
    <source>
        <dbReference type="SAM" id="SignalP"/>
    </source>
</evidence>
<keyword evidence="3" id="KW-1185">Reference proteome</keyword>
<evidence type="ECO:0000313" key="2">
    <source>
        <dbReference type="EMBL" id="PWU47585.1"/>
    </source>
</evidence>
<dbReference type="InterPro" id="IPR050490">
    <property type="entry name" value="Bact_solute-bd_prot1"/>
</dbReference>
<dbReference type="CDD" id="cd13585">
    <property type="entry name" value="PBP2_TMBP_like"/>
    <property type="match status" value="1"/>
</dbReference>
<feature type="chain" id="PRO_5043163724" evidence="1">
    <location>
        <begin position="21"/>
        <end position="426"/>
    </location>
</feature>
<accession>A0A317K3Q4</accession>
<proteinExistence type="predicted"/>